<sequence length="295" mass="32982">MYSPSATIVNVFPILRHLPLSFPIFKFQEVAAKSQKLTSEMLEVPFEFVRHNMESGSDKSSLLRKFLELNDADGGDKDQEFAIKGVCATAYAAGSDTTVASIEAFFLAMGMYPDIQKKAQAELEKVIGSGRIPGYEQRPNLPYIEAIFRETLRWSPVVPLGLWKATSEEDIVDGYYVPKGATVINNIWAISRDEAIYPDPESFNPERFLKEDGTCNDDDTMFIFGAGRRICPGRHFASATLWLAITSVLVEFDVGKPTTLDGKEVRSLEDVNDTDGFLSHPNRFMCSITPRSRSR</sequence>
<organism evidence="10 11">
    <name type="scientific">Marasmius crinis-equi</name>
    <dbReference type="NCBI Taxonomy" id="585013"/>
    <lineage>
        <taxon>Eukaryota</taxon>
        <taxon>Fungi</taxon>
        <taxon>Dikarya</taxon>
        <taxon>Basidiomycota</taxon>
        <taxon>Agaricomycotina</taxon>
        <taxon>Agaricomycetes</taxon>
        <taxon>Agaricomycetidae</taxon>
        <taxon>Agaricales</taxon>
        <taxon>Marasmiineae</taxon>
        <taxon>Marasmiaceae</taxon>
        <taxon>Marasmius</taxon>
    </lineage>
</organism>
<evidence type="ECO:0000256" key="6">
    <source>
        <dbReference type="ARBA" id="ARBA00023002"/>
    </source>
</evidence>
<dbReference type="PRINTS" id="PR00463">
    <property type="entry name" value="EP450I"/>
</dbReference>
<dbReference type="Proteomes" id="UP001465976">
    <property type="component" value="Unassembled WGS sequence"/>
</dbReference>
<comment type="caution">
    <text evidence="10">The sequence shown here is derived from an EMBL/GenBank/DDBJ whole genome shotgun (WGS) entry which is preliminary data.</text>
</comment>
<reference evidence="10 11" key="1">
    <citation type="submission" date="2024-02" db="EMBL/GenBank/DDBJ databases">
        <title>A draft genome for the cacao thread blight pathogen Marasmius crinis-equi.</title>
        <authorList>
            <person name="Cohen S.P."/>
            <person name="Baruah I.K."/>
            <person name="Amoako-Attah I."/>
            <person name="Bukari Y."/>
            <person name="Meinhardt L.W."/>
            <person name="Bailey B.A."/>
        </authorList>
    </citation>
    <scope>NUCLEOTIDE SEQUENCE [LARGE SCALE GENOMIC DNA]</scope>
    <source>
        <strain evidence="10 11">GH-76</strain>
    </source>
</reference>
<dbReference type="PANTHER" id="PTHR46300:SF7">
    <property type="entry name" value="P450, PUTATIVE (EUROFUNG)-RELATED"/>
    <property type="match status" value="1"/>
</dbReference>
<comment type="pathway">
    <text evidence="2">Secondary metabolite biosynthesis.</text>
</comment>
<keyword evidence="4 9" id="KW-0349">Heme</keyword>
<dbReference type="PANTHER" id="PTHR46300">
    <property type="entry name" value="P450, PUTATIVE (EUROFUNG)-RELATED-RELATED"/>
    <property type="match status" value="1"/>
</dbReference>
<evidence type="ECO:0000256" key="9">
    <source>
        <dbReference type="RuleBase" id="RU000461"/>
    </source>
</evidence>
<evidence type="ECO:0000256" key="3">
    <source>
        <dbReference type="ARBA" id="ARBA00010617"/>
    </source>
</evidence>
<evidence type="ECO:0000256" key="8">
    <source>
        <dbReference type="ARBA" id="ARBA00023033"/>
    </source>
</evidence>
<dbReference type="InterPro" id="IPR017972">
    <property type="entry name" value="Cyt_P450_CS"/>
</dbReference>
<dbReference type="InterPro" id="IPR002401">
    <property type="entry name" value="Cyt_P450_E_grp-I"/>
</dbReference>
<comment type="cofactor">
    <cofactor evidence="1">
        <name>heme</name>
        <dbReference type="ChEBI" id="CHEBI:30413"/>
    </cofactor>
</comment>
<keyword evidence="11" id="KW-1185">Reference proteome</keyword>
<protein>
    <submittedName>
        <fullName evidence="10">Cytochrome p450</fullName>
    </submittedName>
</protein>
<evidence type="ECO:0000313" key="10">
    <source>
        <dbReference type="EMBL" id="KAL0568030.1"/>
    </source>
</evidence>
<keyword evidence="7 9" id="KW-0408">Iron</keyword>
<name>A0ABR3EZ19_9AGAR</name>
<dbReference type="InterPro" id="IPR001128">
    <property type="entry name" value="Cyt_P450"/>
</dbReference>
<dbReference type="PROSITE" id="PS00086">
    <property type="entry name" value="CYTOCHROME_P450"/>
    <property type="match status" value="1"/>
</dbReference>
<dbReference type="PRINTS" id="PR00385">
    <property type="entry name" value="P450"/>
</dbReference>
<accession>A0ABR3EZ19</accession>
<evidence type="ECO:0000256" key="4">
    <source>
        <dbReference type="ARBA" id="ARBA00022617"/>
    </source>
</evidence>
<dbReference type="InterPro" id="IPR036396">
    <property type="entry name" value="Cyt_P450_sf"/>
</dbReference>
<evidence type="ECO:0000256" key="1">
    <source>
        <dbReference type="ARBA" id="ARBA00001971"/>
    </source>
</evidence>
<gene>
    <name evidence="10" type="primary">Cyp2ab1_3</name>
    <name evidence="10" type="ORF">V5O48_013962</name>
</gene>
<dbReference type="EMBL" id="JBAHYK010001432">
    <property type="protein sequence ID" value="KAL0568030.1"/>
    <property type="molecule type" value="Genomic_DNA"/>
</dbReference>
<dbReference type="InterPro" id="IPR050364">
    <property type="entry name" value="Cytochrome_P450_fung"/>
</dbReference>
<keyword evidence="6 9" id="KW-0560">Oxidoreductase</keyword>
<evidence type="ECO:0000256" key="7">
    <source>
        <dbReference type="ARBA" id="ARBA00023004"/>
    </source>
</evidence>
<keyword evidence="5 9" id="KW-0479">Metal-binding</keyword>
<evidence type="ECO:0000313" key="11">
    <source>
        <dbReference type="Proteomes" id="UP001465976"/>
    </source>
</evidence>
<dbReference type="SUPFAM" id="SSF48264">
    <property type="entry name" value="Cytochrome P450"/>
    <property type="match status" value="1"/>
</dbReference>
<evidence type="ECO:0000256" key="5">
    <source>
        <dbReference type="ARBA" id="ARBA00022723"/>
    </source>
</evidence>
<comment type="similarity">
    <text evidence="3 9">Belongs to the cytochrome P450 family.</text>
</comment>
<dbReference type="Pfam" id="PF00067">
    <property type="entry name" value="p450"/>
    <property type="match status" value="1"/>
</dbReference>
<evidence type="ECO:0000256" key="2">
    <source>
        <dbReference type="ARBA" id="ARBA00005179"/>
    </source>
</evidence>
<keyword evidence="8 9" id="KW-0503">Monooxygenase</keyword>
<dbReference type="Gene3D" id="1.10.630.10">
    <property type="entry name" value="Cytochrome P450"/>
    <property type="match status" value="1"/>
</dbReference>
<proteinExistence type="inferred from homology"/>